<gene>
    <name evidence="2" type="ORF">HYH02_004749</name>
</gene>
<dbReference type="PANTHER" id="PTHR14513:SF0">
    <property type="entry name" value="PROTECTION OF TELOMERES PROTEIN 1"/>
    <property type="match status" value="1"/>
</dbReference>
<organism evidence="2 3">
    <name type="scientific">Chlamydomonas schloesseri</name>
    <dbReference type="NCBI Taxonomy" id="2026947"/>
    <lineage>
        <taxon>Eukaryota</taxon>
        <taxon>Viridiplantae</taxon>
        <taxon>Chlorophyta</taxon>
        <taxon>core chlorophytes</taxon>
        <taxon>Chlorophyceae</taxon>
        <taxon>CS clade</taxon>
        <taxon>Chlamydomonadales</taxon>
        <taxon>Chlamydomonadaceae</taxon>
        <taxon>Chlamydomonas</taxon>
    </lineage>
</organism>
<dbReference type="GO" id="GO:0032210">
    <property type="term" value="P:regulation of telomere maintenance via telomerase"/>
    <property type="evidence" value="ECO:0007669"/>
    <property type="project" value="TreeGrafter"/>
</dbReference>
<dbReference type="SUPFAM" id="SSF50249">
    <property type="entry name" value="Nucleic acid-binding proteins"/>
    <property type="match status" value="1"/>
</dbReference>
<dbReference type="EMBL" id="JAEHOD010000010">
    <property type="protein sequence ID" value="KAG2450917.1"/>
    <property type="molecule type" value="Genomic_DNA"/>
</dbReference>
<feature type="compositionally biased region" description="Low complexity" evidence="1">
    <location>
        <begin position="778"/>
        <end position="801"/>
    </location>
</feature>
<evidence type="ECO:0000313" key="3">
    <source>
        <dbReference type="Proteomes" id="UP000613740"/>
    </source>
</evidence>
<feature type="compositionally biased region" description="Gly residues" evidence="1">
    <location>
        <begin position="446"/>
        <end position="461"/>
    </location>
</feature>
<feature type="region of interest" description="Disordered" evidence="1">
    <location>
        <begin position="293"/>
        <end position="368"/>
    </location>
</feature>
<evidence type="ECO:0000313" key="2">
    <source>
        <dbReference type="EMBL" id="KAG2450917.1"/>
    </source>
</evidence>
<dbReference type="GO" id="GO:0000783">
    <property type="term" value="C:nuclear telomere cap complex"/>
    <property type="evidence" value="ECO:0007669"/>
    <property type="project" value="TreeGrafter"/>
</dbReference>
<feature type="compositionally biased region" description="Low complexity" evidence="1">
    <location>
        <begin position="293"/>
        <end position="302"/>
    </location>
</feature>
<feature type="compositionally biased region" description="Low complexity" evidence="1">
    <location>
        <begin position="694"/>
        <end position="707"/>
    </location>
</feature>
<feature type="region of interest" description="Disordered" evidence="1">
    <location>
        <begin position="446"/>
        <end position="475"/>
    </location>
</feature>
<dbReference type="Proteomes" id="UP000613740">
    <property type="component" value="Unassembled WGS sequence"/>
</dbReference>
<dbReference type="OrthoDB" id="544296at2759"/>
<proteinExistence type="predicted"/>
<name>A0A835WP44_9CHLO</name>
<reference evidence="2" key="1">
    <citation type="journal article" date="2020" name="bioRxiv">
        <title>Comparative genomics of Chlamydomonas.</title>
        <authorList>
            <person name="Craig R.J."/>
            <person name="Hasan A.R."/>
            <person name="Ness R.W."/>
            <person name="Keightley P.D."/>
        </authorList>
    </citation>
    <scope>NUCLEOTIDE SEQUENCE</scope>
    <source>
        <strain evidence="2">CCAP 11/173</strain>
    </source>
</reference>
<dbReference type="PANTHER" id="PTHR14513">
    <property type="entry name" value="PROTECTION OF TELOMERES 1"/>
    <property type="match status" value="1"/>
</dbReference>
<dbReference type="GO" id="GO:0098505">
    <property type="term" value="F:G-rich strand telomeric DNA binding"/>
    <property type="evidence" value="ECO:0007669"/>
    <property type="project" value="TreeGrafter"/>
</dbReference>
<feature type="region of interest" description="Disordered" evidence="1">
    <location>
        <begin position="677"/>
        <end position="707"/>
    </location>
</feature>
<sequence length="893" mass="93678">MATRSTRSAGPPVATLAELLGPGIPFGNVFSVYAVVTSCSTVMGSTAGGKDVFVFLQLRDPTLPWKLPHAVDKPPAFVETVTCQVFAPATHLLPRLEGRRDQPEVLYLHTVKKHNFNGTTQLQARIRPAKTPQDGDMYALYPSNVAPGQDPAKPLMLSHGRDTAFKVDMQRVNALRDWLSKGMAPALPAPVPAQPGVHLQQAQAVPAAGGSGRGGGSPKLLRLVTIAPPGLIDTYRCEPGTLQPVDVICRVLAVDFSRYPEWYVLHVWDGTDFVPVPISYNSEPVRASAAGGAAGAPVADSANTAGPGGAGGAAAAAEGSRRSQRKRGRDGNHDDAAAPQQHSKAAGGAAEEDRGQEEEVEDADPLFSRCAPPDRCRLLMPLASIAQLGDSGTAGAGGSVGDGGGGWEVLSSALQPHEMPVAGGAVPVVLPAALFTLEPPSFAAGKAGGKGGAAAKGGGAGAAEAGGKAGAPAPGDKYALPRPGDYIKLKNVLPRFVQGQLQLLYTASSHYVLRTAKDMHKGLSDYELRIQERRVHYFVPDKPEYFLARAYPESWRSLPLKTLRQVQLQQSTCDVSPARVYARVAAVLWPGLPPAAAVGAPLGPAEQEGLRRAVMAGGLFQLQADVPPGSALDTGGNGSSYGVALLLQDSTAMLRAVAVGSAANLLFWHIPPPAPSADGAGPSAVPAMGGFATQQPQQQQGLGQPPIQQDVACVSEASAGEVSARTRARAAKDQAPQSQPSQVQGGDRPRKGRGRKSLADGGWTPVPKSQLQQEPHGQQRQGPEKQPAQQQQQQQHKAGAAWWGPLQDDEERLRRFAEELRCLTDQTVRSGPVEGELLIGSWIECVLRPMYRSRSNPWQSAVYAIEHTAMVGTPAAKEALEAGAAPPPPAADT</sequence>
<dbReference type="InterPro" id="IPR028389">
    <property type="entry name" value="POT1"/>
</dbReference>
<feature type="compositionally biased region" description="Polar residues" evidence="1">
    <location>
        <begin position="767"/>
        <end position="776"/>
    </location>
</feature>
<dbReference type="GO" id="GO:0010521">
    <property type="term" value="F:telomerase inhibitor activity"/>
    <property type="evidence" value="ECO:0007669"/>
    <property type="project" value="TreeGrafter"/>
</dbReference>
<evidence type="ECO:0008006" key="4">
    <source>
        <dbReference type="Google" id="ProtNLM"/>
    </source>
</evidence>
<dbReference type="AlphaFoldDB" id="A0A835WP44"/>
<evidence type="ECO:0000256" key="1">
    <source>
        <dbReference type="SAM" id="MobiDB-lite"/>
    </source>
</evidence>
<feature type="compositionally biased region" description="Low complexity" evidence="1">
    <location>
        <begin position="677"/>
        <end position="687"/>
    </location>
</feature>
<feature type="compositionally biased region" description="Acidic residues" evidence="1">
    <location>
        <begin position="354"/>
        <end position="364"/>
    </location>
</feature>
<feature type="compositionally biased region" description="Polar residues" evidence="1">
    <location>
        <begin position="735"/>
        <end position="744"/>
    </location>
</feature>
<feature type="region of interest" description="Disordered" evidence="1">
    <location>
        <begin position="723"/>
        <end position="804"/>
    </location>
</feature>
<comment type="caution">
    <text evidence="2">The sequence shown here is derived from an EMBL/GenBank/DDBJ whole genome shotgun (WGS) entry which is preliminary data.</text>
</comment>
<feature type="compositionally biased region" description="Low complexity" evidence="1">
    <location>
        <begin position="462"/>
        <end position="475"/>
    </location>
</feature>
<dbReference type="InterPro" id="IPR012340">
    <property type="entry name" value="NA-bd_OB-fold"/>
</dbReference>
<dbReference type="Gene3D" id="2.40.50.140">
    <property type="entry name" value="Nucleic acid-binding proteins"/>
    <property type="match status" value="1"/>
</dbReference>
<protein>
    <recommendedName>
        <fullName evidence="4">Telomeric single stranded DNA binding POT1/Cdc13 domain-containing protein</fullName>
    </recommendedName>
</protein>
<dbReference type="GO" id="GO:0016233">
    <property type="term" value="P:telomere capping"/>
    <property type="evidence" value="ECO:0007669"/>
    <property type="project" value="TreeGrafter"/>
</dbReference>
<accession>A0A835WP44</accession>
<keyword evidence="3" id="KW-1185">Reference proteome</keyword>